<evidence type="ECO:0000313" key="14">
    <source>
        <dbReference type="Proteomes" id="UP000070700"/>
    </source>
</evidence>
<dbReference type="InterPro" id="IPR018371">
    <property type="entry name" value="Chitin-binding_1_CS"/>
</dbReference>
<evidence type="ECO:0000256" key="1">
    <source>
        <dbReference type="ARBA" id="ARBA00000822"/>
    </source>
</evidence>
<evidence type="ECO:0000256" key="10">
    <source>
        <dbReference type="RuleBase" id="RU000489"/>
    </source>
</evidence>
<evidence type="ECO:0000256" key="5">
    <source>
        <dbReference type="ARBA" id="ARBA00022801"/>
    </source>
</evidence>
<evidence type="ECO:0000256" key="4">
    <source>
        <dbReference type="ARBA" id="ARBA00022669"/>
    </source>
</evidence>
<dbReference type="PROSITE" id="PS00026">
    <property type="entry name" value="CHIT_BIND_I_1"/>
    <property type="match status" value="1"/>
</dbReference>
<dbReference type="InterPro" id="IPR001579">
    <property type="entry name" value="Glyco_hydro_18_chit_AS"/>
</dbReference>
<dbReference type="OrthoDB" id="73875at2759"/>
<dbReference type="GO" id="GO:0008843">
    <property type="term" value="F:endochitinase activity"/>
    <property type="evidence" value="ECO:0007669"/>
    <property type="project" value="UniProtKB-EC"/>
</dbReference>
<dbReference type="GeneID" id="28826556"/>
<dbReference type="Gene3D" id="3.20.20.80">
    <property type="entry name" value="Glycosidases"/>
    <property type="match status" value="1"/>
</dbReference>
<keyword evidence="9" id="KW-0624">Polysaccharide degradation</keyword>
<dbReference type="Gene3D" id="3.30.60.10">
    <property type="entry name" value="Endochitinase-like"/>
    <property type="match status" value="1"/>
</dbReference>
<dbReference type="InterPro" id="IPR017853">
    <property type="entry name" value="GH"/>
</dbReference>
<keyword evidence="6" id="KW-0146">Chitin degradation</keyword>
<dbReference type="STRING" id="149040.A0A194XFV3"/>
<dbReference type="GO" id="GO:0008061">
    <property type="term" value="F:chitin binding"/>
    <property type="evidence" value="ECO:0007669"/>
    <property type="project" value="UniProtKB-KW"/>
</dbReference>
<organism evidence="13 14">
    <name type="scientific">Mollisia scopiformis</name>
    <name type="common">Conifer needle endophyte fungus</name>
    <name type="synonym">Phialocephala scopiformis</name>
    <dbReference type="NCBI Taxonomy" id="149040"/>
    <lineage>
        <taxon>Eukaryota</taxon>
        <taxon>Fungi</taxon>
        <taxon>Dikarya</taxon>
        <taxon>Ascomycota</taxon>
        <taxon>Pezizomycotina</taxon>
        <taxon>Leotiomycetes</taxon>
        <taxon>Helotiales</taxon>
        <taxon>Mollisiaceae</taxon>
        <taxon>Mollisia</taxon>
    </lineage>
</organism>
<dbReference type="PANTHER" id="PTHR11177">
    <property type="entry name" value="CHITINASE"/>
    <property type="match status" value="1"/>
</dbReference>
<keyword evidence="14" id="KW-1185">Reference proteome</keyword>
<dbReference type="InParanoid" id="A0A194XFV3"/>
<keyword evidence="7" id="KW-0119">Carbohydrate metabolism</keyword>
<accession>A0A194XFV3</accession>
<dbReference type="Pfam" id="PF00704">
    <property type="entry name" value="Glyco_hydro_18"/>
    <property type="match status" value="1"/>
</dbReference>
<keyword evidence="11" id="KW-0732">Signal</keyword>
<gene>
    <name evidence="13" type="ORF">LY89DRAFT_696375</name>
</gene>
<dbReference type="SUPFAM" id="SSF51445">
    <property type="entry name" value="(Trans)glycosidases"/>
    <property type="match status" value="1"/>
</dbReference>
<dbReference type="RefSeq" id="XP_018073376.1">
    <property type="nucleotide sequence ID" value="XM_018216830.1"/>
</dbReference>
<dbReference type="SUPFAM" id="SSF57016">
    <property type="entry name" value="Plant lectins/antimicrobial peptides"/>
    <property type="match status" value="1"/>
</dbReference>
<keyword evidence="4" id="KW-0147">Chitin-binding</keyword>
<dbReference type="InterPro" id="IPR036861">
    <property type="entry name" value="Endochitinase-like_sf"/>
</dbReference>
<evidence type="ECO:0000256" key="6">
    <source>
        <dbReference type="ARBA" id="ARBA00023024"/>
    </source>
</evidence>
<dbReference type="PROSITE" id="PS01095">
    <property type="entry name" value="GH18_1"/>
    <property type="match status" value="1"/>
</dbReference>
<dbReference type="CDD" id="cd00035">
    <property type="entry name" value="ChtBD1"/>
    <property type="match status" value="1"/>
</dbReference>
<dbReference type="AlphaFoldDB" id="A0A194XFV3"/>
<feature type="signal peptide" evidence="11">
    <location>
        <begin position="1"/>
        <end position="21"/>
    </location>
</feature>
<evidence type="ECO:0000256" key="11">
    <source>
        <dbReference type="SAM" id="SignalP"/>
    </source>
</evidence>
<dbReference type="InterPro" id="IPR050314">
    <property type="entry name" value="Glycosyl_Hydrlase_18"/>
</dbReference>
<feature type="chain" id="PRO_5008268184" description="chitinase" evidence="11">
    <location>
        <begin position="22"/>
        <end position="470"/>
    </location>
</feature>
<proteinExistence type="inferred from homology"/>
<sequence>MRTLLNRVLIGLTIILTCVTAQTVPGYTCSEGNPCTLACCSPYGFCGYGPDFCSPQSNCIAALSQDQTCNLTSPCDPGTYPGWTNTTWGPTYASAETCPLNVCCSPFGFCGTTPDFCGNTTVPQPSSNETASSLSRTIGYYEGWSITRPCDLDLYTHLLYSFLAIDPVTFEVVPATLEELTLFPEFTALKNKKAGLEIWLSIGGWAFNDWPGPTAFTFSELAASTSAQSAFFASLLSFMSQYGFDGVDIDWEYPVTPDRNGSVADFTNYVSFMQNLREAMDAYSPNSRYGLSMTLPSSYWYMQNFDIINFAKIIDWFNVMTYDLHGTWDAFDPYIGNIMLAHTNLTEIIQTMDLLWRNNIDPAQVSMGYGFYGRSFTASDPNCLEAGCQFSSGANAGPCTQSPGILSFLEIEAILNDPTRNPIITLDPIAAVQIVTWDSDQWVSFDNQETIQMKQAYADSRGIGGRVTND</sequence>
<evidence type="ECO:0000256" key="3">
    <source>
        <dbReference type="ARBA" id="ARBA00012729"/>
    </source>
</evidence>
<dbReference type="SUPFAM" id="SSF54556">
    <property type="entry name" value="Chitinase insertion domain"/>
    <property type="match status" value="1"/>
</dbReference>
<evidence type="ECO:0000259" key="12">
    <source>
        <dbReference type="PROSITE" id="PS51910"/>
    </source>
</evidence>
<dbReference type="SMART" id="SM00636">
    <property type="entry name" value="Glyco_18"/>
    <property type="match status" value="1"/>
</dbReference>
<evidence type="ECO:0000256" key="9">
    <source>
        <dbReference type="ARBA" id="ARBA00023326"/>
    </source>
</evidence>
<feature type="domain" description="GH18" evidence="12">
    <location>
        <begin position="135"/>
        <end position="470"/>
    </location>
</feature>
<dbReference type="Pfam" id="PF00187">
    <property type="entry name" value="Chitin_bind_1"/>
    <property type="match status" value="1"/>
</dbReference>
<keyword evidence="5 10" id="KW-0378">Hydrolase</keyword>
<dbReference type="InterPro" id="IPR029070">
    <property type="entry name" value="Chitinase_insertion_sf"/>
</dbReference>
<reference evidence="13 14" key="1">
    <citation type="submission" date="2015-10" db="EMBL/GenBank/DDBJ databases">
        <title>Full genome of DAOMC 229536 Phialocephala scopiformis, a fungal endophyte of spruce producing the potent anti-insectan compound rugulosin.</title>
        <authorList>
            <consortium name="DOE Joint Genome Institute"/>
            <person name="Walker A.K."/>
            <person name="Frasz S.L."/>
            <person name="Seifert K.A."/>
            <person name="Miller J.D."/>
            <person name="Mondo S.J."/>
            <person name="Labutti K."/>
            <person name="Lipzen A."/>
            <person name="Dockter R."/>
            <person name="Kennedy M."/>
            <person name="Grigoriev I.V."/>
            <person name="Spatafora J.W."/>
        </authorList>
    </citation>
    <scope>NUCLEOTIDE SEQUENCE [LARGE SCALE GENOMIC DNA]</scope>
    <source>
        <strain evidence="13 14">CBS 120377</strain>
    </source>
</reference>
<dbReference type="EMBL" id="KQ947412">
    <property type="protein sequence ID" value="KUJ19021.1"/>
    <property type="molecule type" value="Genomic_DNA"/>
</dbReference>
<dbReference type="GO" id="GO:0006032">
    <property type="term" value="P:chitin catabolic process"/>
    <property type="evidence" value="ECO:0007669"/>
    <property type="project" value="UniProtKB-KW"/>
</dbReference>
<comment type="catalytic activity">
    <reaction evidence="1">
        <text>Random endo-hydrolysis of N-acetyl-beta-D-glucosaminide (1-&gt;4)-beta-linkages in chitin and chitodextrins.</text>
        <dbReference type="EC" id="3.2.1.14"/>
    </reaction>
</comment>
<evidence type="ECO:0000256" key="2">
    <source>
        <dbReference type="ARBA" id="ARBA00008682"/>
    </source>
</evidence>
<dbReference type="Gene3D" id="3.10.50.10">
    <property type="match status" value="1"/>
</dbReference>
<evidence type="ECO:0000256" key="8">
    <source>
        <dbReference type="ARBA" id="ARBA00023295"/>
    </source>
</evidence>
<dbReference type="InterPro" id="IPR011583">
    <property type="entry name" value="Chitinase_II/V-like_cat"/>
</dbReference>
<name>A0A194XFV3_MOLSC</name>
<dbReference type="EC" id="3.2.1.14" evidence="3"/>
<dbReference type="PANTHER" id="PTHR11177:SF333">
    <property type="entry name" value="CHITINASE"/>
    <property type="match status" value="1"/>
</dbReference>
<keyword evidence="8 10" id="KW-0326">Glycosidase</keyword>
<protein>
    <recommendedName>
        <fullName evidence="3">chitinase</fullName>
        <ecNumber evidence="3">3.2.1.14</ecNumber>
    </recommendedName>
</protein>
<dbReference type="KEGG" id="psco:LY89DRAFT_696375"/>
<dbReference type="Proteomes" id="UP000070700">
    <property type="component" value="Unassembled WGS sequence"/>
</dbReference>
<comment type="similarity">
    <text evidence="2">Belongs to the glycosyl hydrolase 18 family. Chitinase class V subfamily.</text>
</comment>
<dbReference type="PROSITE" id="PS51910">
    <property type="entry name" value="GH18_2"/>
    <property type="match status" value="1"/>
</dbReference>
<evidence type="ECO:0000313" key="13">
    <source>
        <dbReference type="EMBL" id="KUJ19021.1"/>
    </source>
</evidence>
<dbReference type="InterPro" id="IPR001002">
    <property type="entry name" value="Chitin-bd_1"/>
</dbReference>
<dbReference type="InterPro" id="IPR001223">
    <property type="entry name" value="Glyco_hydro18_cat"/>
</dbReference>
<evidence type="ECO:0000256" key="7">
    <source>
        <dbReference type="ARBA" id="ARBA00023277"/>
    </source>
</evidence>
<dbReference type="GO" id="GO:0000272">
    <property type="term" value="P:polysaccharide catabolic process"/>
    <property type="evidence" value="ECO:0007669"/>
    <property type="project" value="UniProtKB-KW"/>
</dbReference>
<dbReference type="SMART" id="SM00270">
    <property type="entry name" value="ChtBD1"/>
    <property type="match status" value="2"/>
</dbReference>